<evidence type="ECO:0000256" key="4">
    <source>
        <dbReference type="ARBA" id="ARBA00023224"/>
    </source>
</evidence>
<keyword evidence="4" id="KW-0807">Transducer</keyword>
<comment type="caution">
    <text evidence="6">The sequence shown here is derived from an EMBL/GenBank/DDBJ whole genome shotgun (WGS) entry which is preliminary data.</text>
</comment>
<feature type="non-terminal residue" evidence="6">
    <location>
        <position position="151"/>
    </location>
</feature>
<evidence type="ECO:0000259" key="5">
    <source>
        <dbReference type="Pfam" id="PF00631"/>
    </source>
</evidence>
<dbReference type="PANTHER" id="PTHR28189:SF1">
    <property type="entry name" value="GUANINE NUCLEOTIDE-BINDING PROTEIN SUBUNIT GAMMA"/>
    <property type="match status" value="1"/>
</dbReference>
<reference evidence="6" key="1">
    <citation type="submission" date="2021-06" db="EMBL/GenBank/DDBJ databases">
        <authorList>
            <person name="Kallberg Y."/>
            <person name="Tangrot J."/>
            <person name="Rosling A."/>
        </authorList>
    </citation>
    <scope>NUCLEOTIDE SEQUENCE</scope>
    <source>
        <strain evidence="6">FL966</strain>
    </source>
</reference>
<dbReference type="EMBL" id="CAJVQA010009196">
    <property type="protein sequence ID" value="CAG8682119.1"/>
    <property type="molecule type" value="Genomic_DNA"/>
</dbReference>
<feature type="domain" description="G protein gamma" evidence="5">
    <location>
        <begin position="11"/>
        <end position="65"/>
    </location>
</feature>
<dbReference type="Proteomes" id="UP000789759">
    <property type="component" value="Unassembled WGS sequence"/>
</dbReference>
<dbReference type="OrthoDB" id="19232at2759"/>
<protein>
    <submittedName>
        <fullName evidence="6">15466_t:CDS:1</fullName>
    </submittedName>
</protein>
<keyword evidence="7" id="KW-1185">Reference proteome</keyword>
<evidence type="ECO:0000256" key="3">
    <source>
        <dbReference type="ARBA" id="ARBA00023136"/>
    </source>
</evidence>
<dbReference type="GO" id="GO:0007186">
    <property type="term" value="P:G protein-coupled receptor signaling pathway"/>
    <property type="evidence" value="ECO:0007669"/>
    <property type="project" value="InterPro"/>
</dbReference>
<comment type="subcellular location">
    <subcellularLocation>
        <location evidence="1">Membrane</location>
    </subcellularLocation>
</comment>
<name>A0A9N9ENZ5_9GLOM</name>
<dbReference type="PANTHER" id="PTHR28189">
    <property type="entry name" value="GUANINE NUCLEOTIDE-BINDING PROTEIN SUBUNIT GAMMA"/>
    <property type="match status" value="1"/>
</dbReference>
<evidence type="ECO:0000313" key="6">
    <source>
        <dbReference type="EMBL" id="CAG8682119.1"/>
    </source>
</evidence>
<dbReference type="InterPro" id="IPR015898">
    <property type="entry name" value="G-protein_gamma-like_dom"/>
</dbReference>
<sequence>MNRYKQQSLAESKLQRLVELNQRLRRELDHPRIRVSEASNRNTRDFLVPSVWGSVDRRDDPYASSNIFNNTNFLPPFDNKDSNSIIDINLCLSYFNLIDNDIVINTDLLMFTEYNNNHLLFSKYGDNSLFEDKDTSSSLLFGNVNNHNKID</sequence>
<dbReference type="Pfam" id="PF00631">
    <property type="entry name" value="G-gamma"/>
    <property type="match status" value="1"/>
</dbReference>
<evidence type="ECO:0000313" key="7">
    <source>
        <dbReference type="Proteomes" id="UP000789759"/>
    </source>
</evidence>
<accession>A0A9N9ENZ5</accession>
<dbReference type="GO" id="GO:0031681">
    <property type="term" value="F:G-protein beta-subunit binding"/>
    <property type="evidence" value="ECO:0007669"/>
    <property type="project" value="InterPro"/>
</dbReference>
<gene>
    <name evidence="6" type="ORF">CPELLU_LOCUS10851</name>
</gene>
<evidence type="ECO:0000256" key="1">
    <source>
        <dbReference type="ARBA" id="ARBA00004370"/>
    </source>
</evidence>
<dbReference type="GO" id="GO:0005834">
    <property type="term" value="C:heterotrimeric G-protein complex"/>
    <property type="evidence" value="ECO:0007669"/>
    <property type="project" value="TreeGrafter"/>
</dbReference>
<comment type="similarity">
    <text evidence="2">Belongs to the G protein gamma family.</text>
</comment>
<dbReference type="AlphaFoldDB" id="A0A9N9ENZ5"/>
<keyword evidence="3" id="KW-0472">Membrane</keyword>
<proteinExistence type="inferred from homology"/>
<dbReference type="InterPro" id="IPR041848">
    <property type="entry name" value="Ste18_fungal"/>
</dbReference>
<evidence type="ECO:0000256" key="2">
    <source>
        <dbReference type="ARBA" id="ARBA00007431"/>
    </source>
</evidence>
<dbReference type="GO" id="GO:0000750">
    <property type="term" value="P:pheromone-dependent signal transduction involved in conjugation with cellular fusion"/>
    <property type="evidence" value="ECO:0007669"/>
    <property type="project" value="InterPro"/>
</dbReference>
<organism evidence="6 7">
    <name type="scientific">Cetraspora pellucida</name>
    <dbReference type="NCBI Taxonomy" id="1433469"/>
    <lineage>
        <taxon>Eukaryota</taxon>
        <taxon>Fungi</taxon>
        <taxon>Fungi incertae sedis</taxon>
        <taxon>Mucoromycota</taxon>
        <taxon>Glomeromycotina</taxon>
        <taxon>Glomeromycetes</taxon>
        <taxon>Diversisporales</taxon>
        <taxon>Gigasporaceae</taxon>
        <taxon>Cetraspora</taxon>
    </lineage>
</organism>